<feature type="transmembrane region" description="Helical" evidence="7">
    <location>
        <begin position="127"/>
        <end position="148"/>
    </location>
</feature>
<feature type="transmembrane region" description="Helical" evidence="7">
    <location>
        <begin position="17"/>
        <end position="38"/>
    </location>
</feature>
<evidence type="ECO:0000256" key="2">
    <source>
        <dbReference type="ARBA" id="ARBA00022692"/>
    </source>
</evidence>
<dbReference type="AlphaFoldDB" id="A0A3S4F427"/>
<reference evidence="9 10" key="1">
    <citation type="submission" date="2018-04" db="EMBL/GenBank/DDBJ databases">
        <authorList>
            <person name="Huttner S."/>
            <person name="Dainat J."/>
        </authorList>
    </citation>
    <scope>NUCLEOTIDE SEQUENCE [LARGE SCALE GENOMIC DNA]</scope>
</reference>
<dbReference type="Proteomes" id="UP000289323">
    <property type="component" value="Unassembled WGS sequence"/>
</dbReference>
<evidence type="ECO:0000259" key="8">
    <source>
        <dbReference type="Pfam" id="PF20684"/>
    </source>
</evidence>
<feature type="region of interest" description="Disordered" evidence="6">
    <location>
        <begin position="305"/>
        <end position="326"/>
    </location>
</feature>
<dbReference type="PANTHER" id="PTHR33048:SF42">
    <property type="entry name" value="INTEGRAL MEMBRANE PROTEIN"/>
    <property type="match status" value="1"/>
</dbReference>
<gene>
    <name evidence="9" type="ORF">TT172_LOCUS8994</name>
</gene>
<evidence type="ECO:0000256" key="1">
    <source>
        <dbReference type="ARBA" id="ARBA00004141"/>
    </source>
</evidence>
<feature type="transmembrane region" description="Helical" evidence="7">
    <location>
        <begin position="50"/>
        <end position="75"/>
    </location>
</feature>
<evidence type="ECO:0000313" key="9">
    <source>
        <dbReference type="EMBL" id="SPQ26575.1"/>
    </source>
</evidence>
<evidence type="ECO:0000256" key="3">
    <source>
        <dbReference type="ARBA" id="ARBA00022989"/>
    </source>
</evidence>
<feature type="domain" description="Rhodopsin" evidence="8">
    <location>
        <begin position="34"/>
        <end position="271"/>
    </location>
</feature>
<keyword evidence="4 7" id="KW-0472">Membrane</keyword>
<evidence type="ECO:0000256" key="4">
    <source>
        <dbReference type="ARBA" id="ARBA00023136"/>
    </source>
</evidence>
<name>A0A3S4F427_9PEZI</name>
<evidence type="ECO:0000256" key="6">
    <source>
        <dbReference type="SAM" id="MobiDB-lite"/>
    </source>
</evidence>
<keyword evidence="3 7" id="KW-1133">Transmembrane helix</keyword>
<dbReference type="Pfam" id="PF20684">
    <property type="entry name" value="Fung_rhodopsin"/>
    <property type="match status" value="1"/>
</dbReference>
<dbReference type="EMBL" id="OUUZ01000018">
    <property type="protein sequence ID" value="SPQ26575.1"/>
    <property type="molecule type" value="Genomic_DNA"/>
</dbReference>
<comment type="subcellular location">
    <subcellularLocation>
        <location evidence="1">Membrane</location>
        <topology evidence="1">Multi-pass membrane protein</topology>
    </subcellularLocation>
</comment>
<sequence>MASISARDAPNGQGTKVLIVIWLLMGLASVFIALRVFCKFQTHRGLWWDDHILIISWLLQVATNALVTASVRLGFGKHFWDIDEADLLAIGLVSNVTASVSILAAVLSKTSFAVTLLRITEGYTKIAIWVIIAVMNSSMWLSALFQWIQCNPPRKTRDHSVPGTCWDPSVMTGYNVYSGAISALGDAVLSLLPWSVLFSLRIKRKEKVGVGVAMSMGIFASATAIVKCTKIPELQQGDPTYLATDVTIWSCAEVATTIVAACIPVLRVLLQYIKSSAKKHSSERYGPGGAVPYAGGTRGATTIVTATRNGPKSRAGQDDDSGSDRGILDIRNANQIVQTSEYVVEFHDQGRARTNEDSDSMGGYELTNRTRVAESA</sequence>
<proteinExistence type="inferred from homology"/>
<accession>A0A3S4F427</accession>
<feature type="region of interest" description="Disordered" evidence="6">
    <location>
        <begin position="349"/>
        <end position="376"/>
    </location>
</feature>
<dbReference type="InterPro" id="IPR052337">
    <property type="entry name" value="SAT4-like"/>
</dbReference>
<organism evidence="9 10">
    <name type="scientific">Thermothielavioides terrestris</name>
    <dbReference type="NCBI Taxonomy" id="2587410"/>
    <lineage>
        <taxon>Eukaryota</taxon>
        <taxon>Fungi</taxon>
        <taxon>Dikarya</taxon>
        <taxon>Ascomycota</taxon>
        <taxon>Pezizomycotina</taxon>
        <taxon>Sordariomycetes</taxon>
        <taxon>Sordariomycetidae</taxon>
        <taxon>Sordariales</taxon>
        <taxon>Chaetomiaceae</taxon>
        <taxon>Thermothielavioides</taxon>
    </lineage>
</organism>
<dbReference type="InterPro" id="IPR049326">
    <property type="entry name" value="Rhodopsin_dom_fungi"/>
</dbReference>
<dbReference type="PANTHER" id="PTHR33048">
    <property type="entry name" value="PTH11-LIKE INTEGRAL MEMBRANE PROTEIN (AFU_ORTHOLOGUE AFUA_5G11245)"/>
    <property type="match status" value="1"/>
</dbReference>
<evidence type="ECO:0000256" key="5">
    <source>
        <dbReference type="ARBA" id="ARBA00038359"/>
    </source>
</evidence>
<protein>
    <submittedName>
        <fullName evidence="9">D1d29bb3-58d4-4f83-b1ae-79d315188737</fullName>
    </submittedName>
</protein>
<dbReference type="GO" id="GO:0016020">
    <property type="term" value="C:membrane"/>
    <property type="evidence" value="ECO:0007669"/>
    <property type="project" value="UniProtKB-SubCell"/>
</dbReference>
<feature type="transmembrane region" description="Helical" evidence="7">
    <location>
        <begin position="208"/>
        <end position="226"/>
    </location>
</feature>
<feature type="transmembrane region" description="Helical" evidence="7">
    <location>
        <begin position="246"/>
        <end position="270"/>
    </location>
</feature>
<feature type="transmembrane region" description="Helical" evidence="7">
    <location>
        <begin position="87"/>
        <end position="107"/>
    </location>
</feature>
<comment type="similarity">
    <text evidence="5">Belongs to the SAT4 family.</text>
</comment>
<keyword evidence="2 7" id="KW-0812">Transmembrane</keyword>
<evidence type="ECO:0000313" key="10">
    <source>
        <dbReference type="Proteomes" id="UP000289323"/>
    </source>
</evidence>
<evidence type="ECO:0000256" key="7">
    <source>
        <dbReference type="SAM" id="Phobius"/>
    </source>
</evidence>